<accession>A0A6A0A246</accession>
<evidence type="ECO:0000313" key="2">
    <source>
        <dbReference type="EMBL" id="GFH23322.1"/>
    </source>
</evidence>
<reference evidence="2 3" key="1">
    <citation type="submission" date="2020-02" db="EMBL/GenBank/DDBJ databases">
        <title>Draft genome sequence of Haematococcus lacustris strain NIES-144.</title>
        <authorList>
            <person name="Morimoto D."/>
            <person name="Nakagawa S."/>
            <person name="Yoshida T."/>
            <person name="Sawayama S."/>
        </authorList>
    </citation>
    <scope>NUCLEOTIDE SEQUENCE [LARGE SCALE GENOMIC DNA]</scope>
    <source>
        <strain evidence="2 3">NIES-144</strain>
    </source>
</reference>
<keyword evidence="3" id="KW-1185">Reference proteome</keyword>
<name>A0A6A0A246_HAELA</name>
<dbReference type="PANTHER" id="PTHR37736:SF1">
    <property type="entry name" value="GLYCINE-RICH PROTEIN"/>
    <property type="match status" value="1"/>
</dbReference>
<feature type="region of interest" description="Disordered" evidence="1">
    <location>
        <begin position="177"/>
        <end position="201"/>
    </location>
</feature>
<evidence type="ECO:0000256" key="1">
    <source>
        <dbReference type="SAM" id="MobiDB-lite"/>
    </source>
</evidence>
<gene>
    <name evidence="2" type="ORF">HaLaN_20919</name>
</gene>
<feature type="region of interest" description="Disordered" evidence="1">
    <location>
        <begin position="1"/>
        <end position="45"/>
    </location>
</feature>
<dbReference type="PANTHER" id="PTHR37736">
    <property type="entry name" value="GLYCINE-RICH PROTEIN"/>
    <property type="match status" value="1"/>
</dbReference>
<organism evidence="2 3">
    <name type="scientific">Haematococcus lacustris</name>
    <name type="common">Green alga</name>
    <name type="synonym">Haematococcus pluvialis</name>
    <dbReference type="NCBI Taxonomy" id="44745"/>
    <lineage>
        <taxon>Eukaryota</taxon>
        <taxon>Viridiplantae</taxon>
        <taxon>Chlorophyta</taxon>
        <taxon>core chlorophytes</taxon>
        <taxon>Chlorophyceae</taxon>
        <taxon>CS clade</taxon>
        <taxon>Chlamydomonadales</taxon>
        <taxon>Haematococcaceae</taxon>
        <taxon>Haematococcus</taxon>
    </lineage>
</organism>
<evidence type="ECO:0000313" key="3">
    <source>
        <dbReference type="Proteomes" id="UP000485058"/>
    </source>
</evidence>
<comment type="caution">
    <text evidence="2">The sequence shown here is derived from an EMBL/GenBank/DDBJ whole genome shotgun (WGS) entry which is preliminary data.</text>
</comment>
<dbReference type="AlphaFoldDB" id="A0A6A0A246"/>
<dbReference type="EMBL" id="BLLF01002246">
    <property type="protein sequence ID" value="GFH23322.1"/>
    <property type="molecule type" value="Genomic_DNA"/>
</dbReference>
<dbReference type="Proteomes" id="UP000485058">
    <property type="component" value="Unassembled WGS sequence"/>
</dbReference>
<proteinExistence type="predicted"/>
<feature type="compositionally biased region" description="Basic and acidic residues" evidence="1">
    <location>
        <begin position="30"/>
        <end position="40"/>
    </location>
</feature>
<protein>
    <submittedName>
        <fullName evidence="2">Uncharacterized protein</fullName>
    </submittedName>
</protein>
<sequence>MRGPDPTQGILRADLRPTYGHTQSQAAASDHVHSPRDGGRSDLAGGVLQGKARVVARVSYRDSLSSPPAWCDAHAWHGVAGPTARHEGFYLGPSANTSGTRTMGPDGAAVLVLTKRARACRKKLSRVQELEAASAQGKVLTSEQLPILASKPGLVAVLDELSKLEEAVREAVKEERAEARQDGFTAGLQEGQESERQRSEQELLELREQLNAERDQHAAELEAARQQHAAELEARDAEHEQKLPAAVDAAVSAAVEAVQAKPSAPDAEQLKELLREPLMKIIQLFYFSQLFDSFRNPWVAASEVPACLNYDTHLPPSEVRWEDTIGAWLWPWSWDIQRQQLRSVLTSCARHPNEWSAGTETRPRALGN</sequence>